<protein>
    <submittedName>
        <fullName evidence="1">Uncharacterized protein</fullName>
    </submittedName>
</protein>
<evidence type="ECO:0000313" key="2">
    <source>
        <dbReference type="Proteomes" id="UP000616885"/>
    </source>
</evidence>
<evidence type="ECO:0000313" key="1">
    <source>
        <dbReference type="EMBL" id="KAF9750918.1"/>
    </source>
</evidence>
<accession>A0A8H7N842</accession>
<sequence length="185" mass="20822">MRNKRRVVIALYHRGRLSLGDNRQRLGYESYDWGILVMPKHPREGHCLPLSSAYDATVILVIDPETHEDLNPNLDWFFRTQHDIDPSATGQLIGRIIVGKLPNHVSKSNLDTLLADVPLPAKDASPPQSCVTWALAALSALQNAGLAWTFDIEPFKDWALAYGDRCMVNMGHSNVCEYKGEEKRE</sequence>
<dbReference type="AlphaFoldDB" id="A0A8H7N842"/>
<comment type="caution">
    <text evidence="1">The sequence shown here is derived from an EMBL/GenBank/DDBJ whole genome shotgun (WGS) entry which is preliminary data.</text>
</comment>
<dbReference type="Proteomes" id="UP000616885">
    <property type="component" value="Unassembled WGS sequence"/>
</dbReference>
<dbReference type="Pfam" id="PF21858">
    <property type="entry name" value="DUF6914"/>
    <property type="match status" value="1"/>
</dbReference>
<organism evidence="1 2">
    <name type="scientific">Bionectria ochroleuca</name>
    <name type="common">Gliocladium roseum</name>
    <dbReference type="NCBI Taxonomy" id="29856"/>
    <lineage>
        <taxon>Eukaryota</taxon>
        <taxon>Fungi</taxon>
        <taxon>Dikarya</taxon>
        <taxon>Ascomycota</taxon>
        <taxon>Pezizomycotina</taxon>
        <taxon>Sordariomycetes</taxon>
        <taxon>Hypocreomycetidae</taxon>
        <taxon>Hypocreales</taxon>
        <taxon>Bionectriaceae</taxon>
        <taxon>Clonostachys</taxon>
    </lineage>
</organism>
<name>A0A8H7N842_BIOOC</name>
<proteinExistence type="predicted"/>
<dbReference type="EMBL" id="JADCTT010000006">
    <property type="protein sequence ID" value="KAF9750918.1"/>
    <property type="molecule type" value="Genomic_DNA"/>
</dbReference>
<gene>
    <name evidence="1" type="ORF">IM811_015138</name>
</gene>
<dbReference type="InterPro" id="IPR054208">
    <property type="entry name" value="DUF6914"/>
</dbReference>
<reference evidence="1" key="1">
    <citation type="submission" date="2020-10" db="EMBL/GenBank/DDBJ databases">
        <title>High-Quality Genome Resource of Clonostachys rosea strain S41 by Oxford Nanopore Long-Read Sequencing.</title>
        <authorList>
            <person name="Wang H."/>
        </authorList>
    </citation>
    <scope>NUCLEOTIDE SEQUENCE</scope>
    <source>
        <strain evidence="1">S41</strain>
    </source>
</reference>